<dbReference type="Gene3D" id="1.50.10.10">
    <property type="match status" value="1"/>
</dbReference>
<evidence type="ECO:0000313" key="10">
    <source>
        <dbReference type="Proteomes" id="UP001161325"/>
    </source>
</evidence>
<feature type="domain" description="Cellulase Ig-like" evidence="8">
    <location>
        <begin position="28"/>
        <end position="106"/>
    </location>
</feature>
<dbReference type="SUPFAM" id="SSF81296">
    <property type="entry name" value="E set domains"/>
    <property type="match status" value="1"/>
</dbReference>
<feature type="signal peptide" evidence="6">
    <location>
        <begin position="1"/>
        <end position="22"/>
    </location>
</feature>
<dbReference type="PANTHER" id="PTHR22298">
    <property type="entry name" value="ENDO-1,4-BETA-GLUCANASE"/>
    <property type="match status" value="1"/>
</dbReference>
<dbReference type="RefSeq" id="WP_284351298.1">
    <property type="nucleotide sequence ID" value="NZ_BRXS01000005.1"/>
</dbReference>
<dbReference type="InterPro" id="IPR008928">
    <property type="entry name" value="6-hairpin_glycosidase_sf"/>
</dbReference>
<keyword evidence="5" id="KW-0624">Polysaccharide degradation</keyword>
<evidence type="ECO:0000256" key="3">
    <source>
        <dbReference type="ARBA" id="ARBA00023277"/>
    </source>
</evidence>
<gene>
    <name evidence="9" type="ORF">rosag_33600</name>
</gene>
<evidence type="ECO:0000313" key="9">
    <source>
        <dbReference type="EMBL" id="GLC26847.1"/>
    </source>
</evidence>
<dbReference type="GO" id="GO:0000272">
    <property type="term" value="P:polysaccharide catabolic process"/>
    <property type="evidence" value="ECO:0007669"/>
    <property type="project" value="UniProtKB-KW"/>
</dbReference>
<feature type="chain" id="PRO_5041421896" evidence="6">
    <location>
        <begin position="23"/>
        <end position="613"/>
    </location>
</feature>
<keyword evidence="4" id="KW-0326">Glycosidase</keyword>
<comment type="caution">
    <text evidence="9">The sequence shown here is derived from an EMBL/GenBank/DDBJ whole genome shotgun (WGS) entry which is preliminary data.</text>
</comment>
<keyword evidence="3" id="KW-0119">Carbohydrate metabolism</keyword>
<evidence type="ECO:0000256" key="4">
    <source>
        <dbReference type="ARBA" id="ARBA00023295"/>
    </source>
</evidence>
<dbReference type="CDD" id="cd02850">
    <property type="entry name" value="E_set_Cellulase_N"/>
    <property type="match status" value="1"/>
</dbReference>
<dbReference type="Gene3D" id="2.60.40.10">
    <property type="entry name" value="Immunoglobulins"/>
    <property type="match status" value="1"/>
</dbReference>
<evidence type="ECO:0000259" key="8">
    <source>
        <dbReference type="Pfam" id="PF02927"/>
    </source>
</evidence>
<reference evidence="9" key="1">
    <citation type="submission" date="2022-08" db="EMBL/GenBank/DDBJ databases">
        <title>Draft genome sequencing of Roseisolibacter agri AW1220.</title>
        <authorList>
            <person name="Tobiishi Y."/>
            <person name="Tonouchi A."/>
        </authorList>
    </citation>
    <scope>NUCLEOTIDE SEQUENCE</scope>
    <source>
        <strain evidence="9">AW1220</strain>
    </source>
</reference>
<name>A0AA37V3J5_9BACT</name>
<dbReference type="InterPro" id="IPR014756">
    <property type="entry name" value="Ig_E-set"/>
</dbReference>
<dbReference type="Proteomes" id="UP001161325">
    <property type="component" value="Unassembled WGS sequence"/>
</dbReference>
<dbReference type="GO" id="GO:0008810">
    <property type="term" value="F:cellulase activity"/>
    <property type="evidence" value="ECO:0007669"/>
    <property type="project" value="InterPro"/>
</dbReference>
<accession>A0AA37V3J5</accession>
<organism evidence="9 10">
    <name type="scientific">Roseisolibacter agri</name>
    <dbReference type="NCBI Taxonomy" id="2014610"/>
    <lineage>
        <taxon>Bacteria</taxon>
        <taxon>Pseudomonadati</taxon>
        <taxon>Gemmatimonadota</taxon>
        <taxon>Gemmatimonadia</taxon>
        <taxon>Gemmatimonadales</taxon>
        <taxon>Gemmatimonadaceae</taxon>
        <taxon>Roseisolibacter</taxon>
    </lineage>
</organism>
<dbReference type="InterPro" id="IPR004197">
    <property type="entry name" value="Cellulase_Ig-like"/>
</dbReference>
<evidence type="ECO:0000259" key="7">
    <source>
        <dbReference type="Pfam" id="PF00759"/>
    </source>
</evidence>
<dbReference type="Pfam" id="PF02927">
    <property type="entry name" value="CelD_N"/>
    <property type="match status" value="1"/>
</dbReference>
<keyword evidence="2 9" id="KW-0378">Hydrolase</keyword>
<dbReference type="InterPro" id="IPR001701">
    <property type="entry name" value="Glyco_hydro_9"/>
</dbReference>
<dbReference type="InterPro" id="IPR013783">
    <property type="entry name" value="Ig-like_fold"/>
</dbReference>
<evidence type="ECO:0000256" key="2">
    <source>
        <dbReference type="ARBA" id="ARBA00022801"/>
    </source>
</evidence>
<dbReference type="EMBL" id="BRXS01000005">
    <property type="protein sequence ID" value="GLC26847.1"/>
    <property type="molecule type" value="Genomic_DNA"/>
</dbReference>
<protein>
    <submittedName>
        <fullName evidence="9">Hydrolase</fullName>
    </submittedName>
</protein>
<feature type="domain" description="Glycoside hydrolase family 9" evidence="7">
    <location>
        <begin position="127"/>
        <end position="597"/>
    </location>
</feature>
<proteinExistence type="inferred from homology"/>
<evidence type="ECO:0000256" key="6">
    <source>
        <dbReference type="SAM" id="SignalP"/>
    </source>
</evidence>
<dbReference type="InterPro" id="IPR012341">
    <property type="entry name" value="6hp_glycosidase-like_sf"/>
</dbReference>
<dbReference type="AlphaFoldDB" id="A0AA37V3J5"/>
<keyword evidence="6" id="KW-0732">Signal</keyword>
<comment type="similarity">
    <text evidence="1">Belongs to the glycosyl hydrolase 9 (cellulase E) family.</text>
</comment>
<sequence>MMRHPIRTAAALFALTPLTAQAQTPAPTAVVRVNQLGYLPTGPKVAVACALDSTPLPRFRVEDARGRVVQAARPTREAGAFGPCVRTWRLDFGAVRAPGRYRVVALGAAGDTLRVASPVVKIGADVYDGAADVLLAYMRQQRSGFNPFFRDSVHKRDGLIVDDSARAGQFVNVSGGWADAADYLQYVTTSANATFVMLMAYRDHDAAFGDAHDARGLAGRNGTPDVLDEARHGLEWLLAMFPSDSLMFNQLGDDRDHAFLDLPTTDSSDYGWGRGKERPVYPCTGRPQGLLRYRNRATGLASTAGKYASAMALGARVFATRDAAFAARLRERAVAAYALGRKHPGVCQTAPGSAPYFYEEDNWVDDMELGAAQLHALTGERRYLTEAMEYARQEPVTPWMGADTARHYQWYPWHNNGHHEVWRAKGATAAERREVAAFYRRGLEAVAKRAENGFRVGIPFIWCSNNLMASLATQAHLYRRMTGDGRFRELEAAALDWLFGANPWGVSMVINLPADGTWARDPHSVVAMQFGPTSQTGGLVDGPVYRSIYQNLRGIALHEPDEYAPFNTGHIVYHDDRGDYSTNEPIMDGTANLTYLLAAMTQETRVSGAVRRR</sequence>
<keyword evidence="10" id="KW-1185">Reference proteome</keyword>
<dbReference type="SUPFAM" id="SSF48208">
    <property type="entry name" value="Six-hairpin glycosidases"/>
    <property type="match status" value="1"/>
</dbReference>
<evidence type="ECO:0000256" key="5">
    <source>
        <dbReference type="ARBA" id="ARBA00023326"/>
    </source>
</evidence>
<dbReference type="Pfam" id="PF00759">
    <property type="entry name" value="Glyco_hydro_9"/>
    <property type="match status" value="1"/>
</dbReference>
<evidence type="ECO:0000256" key="1">
    <source>
        <dbReference type="ARBA" id="ARBA00007072"/>
    </source>
</evidence>